<proteinExistence type="inferred from homology"/>
<dbReference type="eggNOG" id="COG0652">
    <property type="taxonomic scope" value="Bacteria"/>
</dbReference>
<dbReference type="PANTHER" id="PTHR45625:SF4">
    <property type="entry name" value="PEPTIDYLPROLYL ISOMERASE DOMAIN AND WD REPEAT-CONTAINING PROTEIN 1"/>
    <property type="match status" value="1"/>
</dbReference>
<dbReference type="Gene3D" id="2.40.100.10">
    <property type="entry name" value="Cyclophilin-like"/>
    <property type="match status" value="1"/>
</dbReference>
<accession>A0A081B7F4</accession>
<sequence>MRLKAFFLALAGMAILSLPAQARDLENTLYLDLKDGRVVIELLPDAAPKHVERIKKLTREGFYDGIIFHRVIEGFMAQTGDPTGTGMGGSDYPDLRAEFSRIPFERGTLGMARSQHPDSANSQFFICFDSASFLNGQYTVWGQVVEGMEHVDKIARGEPPANPDKIVRMVVAADVADAANY</sequence>
<keyword evidence="3" id="KW-0732">Signal</keyword>
<dbReference type="STRING" id="1333998.M2A_0471"/>
<dbReference type="InterPro" id="IPR044666">
    <property type="entry name" value="Cyclophilin_A-like"/>
</dbReference>
<dbReference type="RefSeq" id="WP_045442527.1">
    <property type="nucleotide sequence ID" value="NZ_BBIO01000002.1"/>
</dbReference>
<dbReference type="AlphaFoldDB" id="A0A081B7F4"/>
<name>A0A081B7F4_9HYPH</name>
<protein>
    <recommendedName>
        <fullName evidence="3">Peptidyl-prolyl cis-trans isomerase</fullName>
        <shortName evidence="3">PPIase</shortName>
        <ecNumber evidence="3">5.2.1.8</ecNumber>
    </recommendedName>
</protein>
<gene>
    <name evidence="5" type="ORF">M2A_0471</name>
</gene>
<feature type="signal peptide" evidence="3">
    <location>
        <begin position="1"/>
        <end position="22"/>
    </location>
</feature>
<organism evidence="5 6">
    <name type="scientific">Tepidicaulis marinus</name>
    <dbReference type="NCBI Taxonomy" id="1333998"/>
    <lineage>
        <taxon>Bacteria</taxon>
        <taxon>Pseudomonadati</taxon>
        <taxon>Pseudomonadota</taxon>
        <taxon>Alphaproteobacteria</taxon>
        <taxon>Hyphomicrobiales</taxon>
        <taxon>Parvibaculaceae</taxon>
        <taxon>Tepidicaulis</taxon>
    </lineage>
</organism>
<keyword evidence="6" id="KW-1185">Reference proteome</keyword>
<comment type="function">
    <text evidence="3">PPIases accelerate the folding of proteins. It catalyzes the cis-trans isomerization of proline imidic peptide bonds in oligopeptides.</text>
</comment>
<evidence type="ECO:0000256" key="1">
    <source>
        <dbReference type="ARBA" id="ARBA00023110"/>
    </source>
</evidence>
<dbReference type="EMBL" id="BBIO01000002">
    <property type="protein sequence ID" value="GAK43972.1"/>
    <property type="molecule type" value="Genomic_DNA"/>
</dbReference>
<comment type="caution">
    <text evidence="5">The sequence shown here is derived from an EMBL/GenBank/DDBJ whole genome shotgun (WGS) entry which is preliminary data.</text>
</comment>
<keyword evidence="2 3" id="KW-0413">Isomerase</keyword>
<dbReference type="InterPro" id="IPR002130">
    <property type="entry name" value="Cyclophilin-type_PPIase_dom"/>
</dbReference>
<dbReference type="Pfam" id="PF00160">
    <property type="entry name" value="Pro_isomerase"/>
    <property type="match status" value="1"/>
</dbReference>
<evidence type="ECO:0000256" key="2">
    <source>
        <dbReference type="ARBA" id="ARBA00023235"/>
    </source>
</evidence>
<evidence type="ECO:0000313" key="5">
    <source>
        <dbReference type="EMBL" id="GAK43972.1"/>
    </source>
</evidence>
<dbReference type="Proteomes" id="UP000028702">
    <property type="component" value="Unassembled WGS sequence"/>
</dbReference>
<dbReference type="PROSITE" id="PS50072">
    <property type="entry name" value="CSA_PPIASE_2"/>
    <property type="match status" value="1"/>
</dbReference>
<dbReference type="EC" id="5.2.1.8" evidence="3"/>
<keyword evidence="1 3" id="KW-0697">Rotamase</keyword>
<comment type="similarity">
    <text evidence="3">Belongs to the cyclophilin-type PPIase family.</text>
</comment>
<evidence type="ECO:0000259" key="4">
    <source>
        <dbReference type="PROSITE" id="PS50072"/>
    </source>
</evidence>
<feature type="chain" id="PRO_5006512750" description="Peptidyl-prolyl cis-trans isomerase" evidence="3">
    <location>
        <begin position="23"/>
        <end position="181"/>
    </location>
</feature>
<evidence type="ECO:0000256" key="3">
    <source>
        <dbReference type="RuleBase" id="RU363019"/>
    </source>
</evidence>
<reference evidence="5 6" key="1">
    <citation type="submission" date="2014-07" db="EMBL/GenBank/DDBJ databases">
        <title>Tepidicaulis marinum gen. nov., sp. nov., a novel marine bacterium denitrifying nitrate to nitrous oxide strictly under microaerobic conditions.</title>
        <authorList>
            <person name="Takeuchi M."/>
            <person name="Yamagishi T."/>
            <person name="Kamagata Y."/>
            <person name="Oshima K."/>
            <person name="Hattori M."/>
            <person name="Katayama T."/>
            <person name="Hanada S."/>
            <person name="Tamaki H."/>
            <person name="Marumo K."/>
            <person name="Maeda H."/>
            <person name="Nedachi M."/>
            <person name="Iwasaki W."/>
            <person name="Suwa Y."/>
            <person name="Sakata S."/>
        </authorList>
    </citation>
    <scope>NUCLEOTIDE SEQUENCE [LARGE SCALE GENOMIC DNA]</scope>
    <source>
        <strain evidence="5 6">MA2</strain>
    </source>
</reference>
<dbReference type="SUPFAM" id="SSF50891">
    <property type="entry name" value="Cyclophilin-like"/>
    <property type="match status" value="1"/>
</dbReference>
<dbReference type="PRINTS" id="PR00153">
    <property type="entry name" value="CSAPPISMRASE"/>
</dbReference>
<dbReference type="CDD" id="cd00317">
    <property type="entry name" value="cyclophilin"/>
    <property type="match status" value="1"/>
</dbReference>
<dbReference type="InterPro" id="IPR029000">
    <property type="entry name" value="Cyclophilin-like_dom_sf"/>
</dbReference>
<dbReference type="PANTHER" id="PTHR45625">
    <property type="entry name" value="PEPTIDYL-PROLYL CIS-TRANS ISOMERASE-RELATED"/>
    <property type="match status" value="1"/>
</dbReference>
<dbReference type="GO" id="GO:0003755">
    <property type="term" value="F:peptidyl-prolyl cis-trans isomerase activity"/>
    <property type="evidence" value="ECO:0007669"/>
    <property type="project" value="UniProtKB-UniRule"/>
</dbReference>
<comment type="catalytic activity">
    <reaction evidence="3">
        <text>[protein]-peptidylproline (omega=180) = [protein]-peptidylproline (omega=0)</text>
        <dbReference type="Rhea" id="RHEA:16237"/>
        <dbReference type="Rhea" id="RHEA-COMP:10747"/>
        <dbReference type="Rhea" id="RHEA-COMP:10748"/>
        <dbReference type="ChEBI" id="CHEBI:83833"/>
        <dbReference type="ChEBI" id="CHEBI:83834"/>
        <dbReference type="EC" id="5.2.1.8"/>
    </reaction>
</comment>
<feature type="domain" description="PPIase cyclophilin-type" evidence="4">
    <location>
        <begin position="36"/>
        <end position="177"/>
    </location>
</feature>
<evidence type="ECO:0000313" key="6">
    <source>
        <dbReference type="Proteomes" id="UP000028702"/>
    </source>
</evidence>